<gene>
    <name evidence="3" type="ORF">ACJIZ3_019568</name>
</gene>
<name>A0ABD3T1I6_9LAMI</name>
<feature type="compositionally biased region" description="Low complexity" evidence="1">
    <location>
        <begin position="440"/>
        <end position="449"/>
    </location>
</feature>
<evidence type="ECO:0000313" key="3">
    <source>
        <dbReference type="EMBL" id="KAL3830766.1"/>
    </source>
</evidence>
<dbReference type="Pfam" id="PF25597">
    <property type="entry name" value="SH3_retrovirus"/>
    <property type="match status" value="1"/>
</dbReference>
<organism evidence="3 4">
    <name type="scientific">Penstemon smallii</name>
    <dbReference type="NCBI Taxonomy" id="265156"/>
    <lineage>
        <taxon>Eukaryota</taxon>
        <taxon>Viridiplantae</taxon>
        <taxon>Streptophyta</taxon>
        <taxon>Embryophyta</taxon>
        <taxon>Tracheophyta</taxon>
        <taxon>Spermatophyta</taxon>
        <taxon>Magnoliopsida</taxon>
        <taxon>eudicotyledons</taxon>
        <taxon>Gunneridae</taxon>
        <taxon>Pentapetalae</taxon>
        <taxon>asterids</taxon>
        <taxon>lamiids</taxon>
        <taxon>Lamiales</taxon>
        <taxon>Plantaginaceae</taxon>
        <taxon>Cheloneae</taxon>
        <taxon>Penstemon</taxon>
    </lineage>
</organism>
<feature type="compositionally biased region" description="Pro residues" evidence="1">
    <location>
        <begin position="450"/>
        <end position="466"/>
    </location>
</feature>
<dbReference type="InterPro" id="IPR025724">
    <property type="entry name" value="GAG-pre-integrase_dom"/>
</dbReference>
<dbReference type="PANTHER" id="PTHR11439:SF467">
    <property type="entry name" value="INTEGRASE CATALYTIC DOMAIN-CONTAINING PROTEIN"/>
    <property type="match status" value="1"/>
</dbReference>
<dbReference type="InterPro" id="IPR036397">
    <property type="entry name" value="RNaseH_sf"/>
</dbReference>
<dbReference type="InterPro" id="IPR012337">
    <property type="entry name" value="RNaseH-like_sf"/>
</dbReference>
<feature type="compositionally biased region" description="Polar residues" evidence="1">
    <location>
        <begin position="409"/>
        <end position="439"/>
    </location>
</feature>
<dbReference type="AlphaFoldDB" id="A0ABD3T1I6"/>
<dbReference type="InterPro" id="IPR001584">
    <property type="entry name" value="Integrase_cat-core"/>
</dbReference>
<dbReference type="CDD" id="cd09272">
    <property type="entry name" value="RNase_HI_RT_Ty1"/>
    <property type="match status" value="1"/>
</dbReference>
<protein>
    <recommendedName>
        <fullName evidence="2">Integrase catalytic domain-containing protein</fullName>
    </recommendedName>
</protein>
<sequence length="1076" mass="121490">MDPLSPFNMSAAPPFHRLTAIFFSLLFIMFQIFQKNLISVQNFCNDNKVFFEFHSHSFYVKDSKTRTILLQGPTRNGLYVFPTCSSSPQINMSVRATPSLWHNRLGHPSMQLVNRIINQVMLPVSKSTSKSLCSACCQGKMHQQPYTPSLNHSTAPLQLLFADVWGPSPVLSRGGYRYYLSIVDDFSRFCWIFPLKSKSEVVNTFLLFKKNVENLLHTNICSFQSDWGGEFRSLQPILRSFGITHRISCPYAHSQNGMVERKHRHIVETGLALLSHSSLPKKFWSDSFITAVYLINRLPSPLLKNVSPFEILFKKKPNYLFLKTFGCQCWPNLRPYNKHKIDFRSIPCIFLGYSPSHHGYLCYHVATSRMYISRDVIFDETNFPYSKNQTSIKNESTAPSYFPFQFPTQTGPINTITQSQSPITQLNQTHNSEGPSNVQPNTCTTSPNTNPNPTPYIDPSHNPPNSPDLGPQPEYPEPDNLTIDPNSTLNLDTISSSPTATSHQFPTSSSSRPYSITTRSQTNSSRPKSRKDGTIPWPPPRAHLTENSIPEEPSSFTQASKFSDWRSAMQQEFDALMNTKTWSLIPPSPGQNLIGCKWIFKTKFRSDGSIERRKARLVAKGYNQLEGLDYNETFSPVVKPTSIRLVLSIATSLNWPITQLDVQNAFLHGSIDESVYMSQPPGFVHPDYPNYVCKLNRALYGLKQAPRAWYARLSSRLIELGFLSSKSDASLFIYRNGAVVIYLLVYVDDIVLTGSSSHAMEKLISLLCIDFPVKNLGGLNYFLGLECSRSPSGLLITQKKYILDLLRRTNMADCKPVHSPMATSTRLSAYDSPNFEDPTLYRSVVGSLQYLLFTRPDLAFSVNKVCQYMHSPRVSHWQCVKRILRYLKSTADFGLLLQPSPNPCLAAFTDADWAGCLDDRKSTGGFCIFFGKNLVSWSSKKQSTIARSSTEAEYKALAHATCEVLWIQSLMTELGILSHTPPTLYCDNLGATYLSKNPILHYRTKHVDIDYHFVRDRVQAKALRVSFLSSKDQLADILTKPLSTSRFSTLRTSLAVLPPQLDSRGHVNNTSKQPIS</sequence>
<dbReference type="PROSITE" id="PS50994">
    <property type="entry name" value="INTEGRASE"/>
    <property type="match status" value="1"/>
</dbReference>
<accession>A0ABD3T1I6</accession>
<dbReference type="Pfam" id="PF00665">
    <property type="entry name" value="rve"/>
    <property type="match status" value="1"/>
</dbReference>
<dbReference type="InterPro" id="IPR057670">
    <property type="entry name" value="SH3_retrovirus"/>
</dbReference>
<evidence type="ECO:0000259" key="2">
    <source>
        <dbReference type="PROSITE" id="PS50994"/>
    </source>
</evidence>
<dbReference type="PANTHER" id="PTHR11439">
    <property type="entry name" value="GAG-POL-RELATED RETROTRANSPOSON"/>
    <property type="match status" value="1"/>
</dbReference>
<dbReference type="EMBL" id="JBJXBP010000005">
    <property type="protein sequence ID" value="KAL3830766.1"/>
    <property type="molecule type" value="Genomic_DNA"/>
</dbReference>
<dbReference type="Gene3D" id="3.30.420.10">
    <property type="entry name" value="Ribonuclease H-like superfamily/Ribonuclease H"/>
    <property type="match status" value="1"/>
</dbReference>
<reference evidence="3 4" key="1">
    <citation type="submission" date="2024-12" db="EMBL/GenBank/DDBJ databases">
        <title>The unique morphological basis and parallel evolutionary history of personate flowers in Penstemon.</title>
        <authorList>
            <person name="Depatie T.H."/>
            <person name="Wessinger C.A."/>
        </authorList>
    </citation>
    <scope>NUCLEOTIDE SEQUENCE [LARGE SCALE GENOMIC DNA]</scope>
    <source>
        <strain evidence="3">WTNN_2</strain>
        <tissue evidence="3">Leaf</tissue>
    </source>
</reference>
<dbReference type="InterPro" id="IPR013103">
    <property type="entry name" value="RVT_2"/>
</dbReference>
<dbReference type="SUPFAM" id="SSF53098">
    <property type="entry name" value="Ribonuclease H-like"/>
    <property type="match status" value="1"/>
</dbReference>
<dbReference type="SUPFAM" id="SSF56672">
    <property type="entry name" value="DNA/RNA polymerases"/>
    <property type="match status" value="1"/>
</dbReference>
<feature type="compositionally biased region" description="Polar residues" evidence="1">
    <location>
        <begin position="483"/>
        <end position="526"/>
    </location>
</feature>
<evidence type="ECO:0000313" key="4">
    <source>
        <dbReference type="Proteomes" id="UP001634393"/>
    </source>
</evidence>
<comment type="caution">
    <text evidence="3">The sequence shown here is derived from an EMBL/GenBank/DDBJ whole genome shotgun (WGS) entry which is preliminary data.</text>
</comment>
<dbReference type="Pfam" id="PF13976">
    <property type="entry name" value="gag_pre-integrs"/>
    <property type="match status" value="1"/>
</dbReference>
<dbReference type="Pfam" id="PF07727">
    <property type="entry name" value="RVT_2"/>
    <property type="match status" value="1"/>
</dbReference>
<feature type="domain" description="Integrase catalytic" evidence="2">
    <location>
        <begin position="152"/>
        <end position="316"/>
    </location>
</feature>
<feature type="region of interest" description="Disordered" evidence="1">
    <location>
        <begin position="409"/>
        <end position="558"/>
    </location>
</feature>
<proteinExistence type="predicted"/>
<evidence type="ECO:0000256" key="1">
    <source>
        <dbReference type="SAM" id="MobiDB-lite"/>
    </source>
</evidence>
<keyword evidence="4" id="KW-1185">Reference proteome</keyword>
<dbReference type="InterPro" id="IPR043502">
    <property type="entry name" value="DNA/RNA_pol_sf"/>
</dbReference>
<dbReference type="Proteomes" id="UP001634393">
    <property type="component" value="Unassembled WGS sequence"/>
</dbReference>